<dbReference type="AlphaFoldDB" id="A0A9W4GVP7"/>
<feature type="compositionally biased region" description="Basic and acidic residues" evidence="1">
    <location>
        <begin position="9"/>
        <end position="19"/>
    </location>
</feature>
<evidence type="ECO:0000313" key="2">
    <source>
        <dbReference type="EMBL" id="CAG6399524.1"/>
    </source>
</evidence>
<evidence type="ECO:0000313" key="3">
    <source>
        <dbReference type="Proteomes" id="UP001152519"/>
    </source>
</evidence>
<feature type="region of interest" description="Disordered" evidence="1">
    <location>
        <begin position="1"/>
        <end position="22"/>
    </location>
</feature>
<dbReference type="EMBL" id="CAJSLV010000134">
    <property type="protein sequence ID" value="CAG6399524.1"/>
    <property type="molecule type" value="Genomic_DNA"/>
</dbReference>
<reference evidence="2" key="1">
    <citation type="submission" date="2021-05" db="EMBL/GenBank/DDBJ databases">
        <authorList>
            <person name="Arsene-Ploetze F."/>
        </authorList>
    </citation>
    <scope>NUCLEOTIDE SEQUENCE</scope>
    <source>
        <strain evidence="2">DSM 42138</strain>
    </source>
</reference>
<protein>
    <submittedName>
        <fullName evidence="2">Uncharacterized protein</fullName>
    </submittedName>
</protein>
<comment type="caution">
    <text evidence="2">The sequence shown here is derived from an EMBL/GenBank/DDBJ whole genome shotgun (WGS) entry which is preliminary data.</text>
</comment>
<proteinExistence type="predicted"/>
<evidence type="ECO:0000256" key="1">
    <source>
        <dbReference type="SAM" id="MobiDB-lite"/>
    </source>
</evidence>
<sequence length="92" mass="10333">MFRLRRRRDGAQRISDARNHNVGTDAISTTLRGQLAIHIYREAGSVLSPRRGGLLDVRHTALRMIPEWRRAGETRGHPVAQVPSSTCCLTKC</sequence>
<name>A0A9W4GVP7_9ACTN</name>
<accession>A0A9W4GVP7</accession>
<keyword evidence="3" id="KW-1185">Reference proteome</keyword>
<gene>
    <name evidence="2" type="ORF">SCOCK_980002</name>
</gene>
<dbReference type="Proteomes" id="UP001152519">
    <property type="component" value="Unassembled WGS sequence"/>
</dbReference>
<organism evidence="2 3">
    <name type="scientific">Actinacidiphila cocklensis</name>
    <dbReference type="NCBI Taxonomy" id="887465"/>
    <lineage>
        <taxon>Bacteria</taxon>
        <taxon>Bacillati</taxon>
        <taxon>Actinomycetota</taxon>
        <taxon>Actinomycetes</taxon>
        <taxon>Kitasatosporales</taxon>
        <taxon>Streptomycetaceae</taxon>
        <taxon>Actinacidiphila</taxon>
    </lineage>
</organism>